<evidence type="ECO:0000313" key="3">
    <source>
        <dbReference type="Proteomes" id="UP000234881"/>
    </source>
</evidence>
<comment type="caution">
    <text evidence="2">The sequence shown here is derived from an EMBL/GenBank/DDBJ whole genome shotgun (WGS) entry which is preliminary data.</text>
</comment>
<dbReference type="AlphaFoldDB" id="A0A2N5XKH1"/>
<feature type="transmembrane region" description="Helical" evidence="1">
    <location>
        <begin position="366"/>
        <end position="386"/>
    </location>
</feature>
<reference evidence="2 3" key="1">
    <citation type="submission" date="2018-01" db="EMBL/GenBank/DDBJ databases">
        <title>The draft genome sequence of Cohaesibacter sp. H1304.</title>
        <authorList>
            <person name="Wang N.-N."/>
            <person name="Du Z.-J."/>
        </authorList>
    </citation>
    <scope>NUCLEOTIDE SEQUENCE [LARGE SCALE GENOMIC DNA]</scope>
    <source>
        <strain evidence="2 3">H1304</strain>
    </source>
</reference>
<protein>
    <submittedName>
        <fullName evidence="2">Uncharacterized protein</fullName>
    </submittedName>
</protein>
<dbReference type="Proteomes" id="UP000234881">
    <property type="component" value="Unassembled WGS sequence"/>
</dbReference>
<proteinExistence type="predicted"/>
<evidence type="ECO:0000256" key="1">
    <source>
        <dbReference type="SAM" id="Phobius"/>
    </source>
</evidence>
<feature type="transmembrane region" description="Helical" evidence="1">
    <location>
        <begin position="141"/>
        <end position="160"/>
    </location>
</feature>
<accession>A0A2N5XKH1</accession>
<feature type="transmembrane region" description="Helical" evidence="1">
    <location>
        <begin position="166"/>
        <end position="188"/>
    </location>
</feature>
<feature type="transmembrane region" description="Helical" evidence="1">
    <location>
        <begin position="18"/>
        <end position="47"/>
    </location>
</feature>
<feature type="transmembrane region" description="Helical" evidence="1">
    <location>
        <begin position="398"/>
        <end position="415"/>
    </location>
</feature>
<gene>
    <name evidence="2" type="ORF">C0081_22125</name>
</gene>
<feature type="transmembrane region" description="Helical" evidence="1">
    <location>
        <begin position="441"/>
        <end position="465"/>
    </location>
</feature>
<feature type="transmembrane region" description="Helical" evidence="1">
    <location>
        <begin position="284"/>
        <end position="307"/>
    </location>
</feature>
<dbReference type="EMBL" id="PKUQ01000055">
    <property type="protein sequence ID" value="PLW75002.1"/>
    <property type="molecule type" value="Genomic_DNA"/>
</dbReference>
<feature type="transmembrane region" description="Helical" evidence="1">
    <location>
        <begin position="246"/>
        <end position="263"/>
    </location>
</feature>
<keyword evidence="3" id="KW-1185">Reference proteome</keyword>
<sequence>MTNWSDILPVLWFDNAPLWLLVAFLFLFVTGYPIAFSLGALSLLFGWAGLETGLIETTVLSSIPDGIFSHILFDPALLCLPLLLFFTELLVESGQMERASFAIKGIMDPLKPEREATKKRKVGIQIKSRAGNREVCGERSIFMSIFLPGAVVSIFVARLFDLPPEYLSVALFVPTTVLFSFYMINWLLELWVLANRRQAQRYADWPGQGQPPPLSRNWGRFLRYLFPPVLLVVLALTMVLHYKVSLFATLAALSLALCCLALLQGQLRPMRFLGVANRAAVATANLGAMLLAAFCFHSVFLALGGVAVMDQFSNLVMPSNHLPWLPLILLLIGLAFLGLFFDWIILTLVVLPMLMPVFSNMNFNSLLVPIWAGVTSQLASIEAAKILEIQGLIMQSKLWLAALVWLALITALVTYSRQSGEIVAKTLVYGKGASLDNRISMGLFVLLQLIGLTAAIIVPQVVLWLPSLLIG</sequence>
<keyword evidence="1" id="KW-0472">Membrane</keyword>
<feature type="transmembrane region" description="Helical" evidence="1">
    <location>
        <begin position="327"/>
        <end position="354"/>
    </location>
</feature>
<organism evidence="2 3">
    <name type="scientific">Cohaesibacter celericrescens</name>
    <dbReference type="NCBI Taxonomy" id="2067669"/>
    <lineage>
        <taxon>Bacteria</taxon>
        <taxon>Pseudomonadati</taxon>
        <taxon>Pseudomonadota</taxon>
        <taxon>Alphaproteobacteria</taxon>
        <taxon>Hyphomicrobiales</taxon>
        <taxon>Cohaesibacteraceae</taxon>
    </lineage>
</organism>
<feature type="transmembrane region" description="Helical" evidence="1">
    <location>
        <begin position="221"/>
        <end position="240"/>
    </location>
</feature>
<dbReference type="RefSeq" id="WP_101535902.1">
    <property type="nucleotide sequence ID" value="NZ_PKUQ01000055.1"/>
</dbReference>
<evidence type="ECO:0000313" key="2">
    <source>
        <dbReference type="EMBL" id="PLW75002.1"/>
    </source>
</evidence>
<dbReference type="OrthoDB" id="9837722at2"/>
<keyword evidence="1" id="KW-0812">Transmembrane</keyword>
<keyword evidence="1" id="KW-1133">Transmembrane helix</keyword>
<name>A0A2N5XKH1_9HYPH</name>